<dbReference type="Proteomes" id="UP000189681">
    <property type="component" value="Unassembled WGS sequence"/>
</dbReference>
<dbReference type="PANTHER" id="PTHR39965:SF1">
    <property type="entry name" value="CRISPR SYSTEM CMR SUBUNIT CMR6"/>
    <property type="match status" value="1"/>
</dbReference>
<evidence type="ECO:0000313" key="4">
    <source>
        <dbReference type="Proteomes" id="UP000189681"/>
    </source>
</evidence>
<sequence>MALPLPEDTQDVVLQQGRLKKISNFGLRINKYIDWNANWEKKKDIHHEILSSNTKNDSLLESYKNRQKALLANYKKLGYHIECFTMTTDYRFISGLGGAHVLETGLTLHPLYGFPFLPASGIKGLARSYAEKIDDALNDERLETFGSEDKDRVSDSNREGKVVFLDGIPTEFPEIEVDIMNPHYGDYYQGNKPPADYLSPNPITFLAVAPDQKFLFSLFSKEKSLLAKSVRWLKGGLIELGAGGKTNVGYGYFKEVVSQGLQEHRKTVVASKEENDDLMARFNKLKLQCNPEKFLGFIKSIEMGEIPLLGNISFKDMGSGVINIAIVEDLEKLEVSSDVLKAVAGKMLEVIKPHKKWDDKKHERYKKLCLMAGIQQNS</sequence>
<evidence type="ECO:0000259" key="2">
    <source>
        <dbReference type="Pfam" id="PF03787"/>
    </source>
</evidence>
<dbReference type="AlphaFoldDB" id="A0A1V4ARC5"/>
<evidence type="ECO:0000256" key="1">
    <source>
        <dbReference type="ARBA" id="ARBA00023118"/>
    </source>
</evidence>
<protein>
    <submittedName>
        <fullName evidence="3">Type III-B CRISPR module RAMP protein Cmr6</fullName>
    </submittedName>
</protein>
<dbReference type="InterPro" id="IPR010172">
    <property type="entry name" value="CRISPR-assoc_prot_TM1791"/>
</dbReference>
<proteinExistence type="predicted"/>
<dbReference type="NCBIfam" id="TIGR01898">
    <property type="entry name" value="cas_TM1791_cmr6"/>
    <property type="match status" value="1"/>
</dbReference>
<feature type="domain" description="CRISPR type III-associated protein" evidence="2">
    <location>
        <begin position="96"/>
        <end position="254"/>
    </location>
</feature>
<evidence type="ECO:0000313" key="3">
    <source>
        <dbReference type="EMBL" id="OOP55641.1"/>
    </source>
</evidence>
<reference evidence="3 4" key="1">
    <citation type="journal article" date="2017" name="Water Res.">
        <title>Discovery and metagenomic analysis of an anammox bacterial enrichment related to Candidatus "Brocadia caroliniensis" in a full-scale glycerol-fed nitritation-denitritation separate centrate treatment process.</title>
        <authorList>
            <person name="Park H."/>
            <person name="Brotto A.C."/>
            <person name="van Loosdrecht M.C."/>
            <person name="Chandran K."/>
        </authorList>
    </citation>
    <scope>NUCLEOTIDE SEQUENCE [LARGE SCALE GENOMIC DNA]</scope>
    <source>
        <strain evidence="3">26THWARD</strain>
    </source>
</reference>
<dbReference type="PANTHER" id="PTHR39965">
    <property type="entry name" value="CRISPR SYSTEM CMR SUBUNIT CMR6"/>
    <property type="match status" value="1"/>
</dbReference>
<dbReference type="STRING" id="1004156.AYP45_13390"/>
<accession>A0A1V4ARC5</accession>
<gene>
    <name evidence="3" type="ORF">AYP45_13390</name>
</gene>
<comment type="caution">
    <text evidence="3">The sequence shown here is derived from an EMBL/GenBank/DDBJ whole genome shotgun (WGS) entry which is preliminary data.</text>
</comment>
<keyword evidence="1" id="KW-0051">Antiviral defense</keyword>
<dbReference type="GO" id="GO:0051607">
    <property type="term" value="P:defense response to virus"/>
    <property type="evidence" value="ECO:0007669"/>
    <property type="project" value="UniProtKB-KW"/>
</dbReference>
<name>A0A1V4ARC5_9BACT</name>
<dbReference type="Pfam" id="PF03787">
    <property type="entry name" value="RAMPs"/>
    <property type="match status" value="1"/>
</dbReference>
<dbReference type="InterPro" id="IPR005537">
    <property type="entry name" value="RAMP_III_fam"/>
</dbReference>
<organism evidence="3 4">
    <name type="scientific">Candidatus Brocadia carolinensis</name>
    <dbReference type="NCBI Taxonomy" id="1004156"/>
    <lineage>
        <taxon>Bacteria</taxon>
        <taxon>Pseudomonadati</taxon>
        <taxon>Planctomycetota</taxon>
        <taxon>Candidatus Brocadiia</taxon>
        <taxon>Candidatus Brocadiales</taxon>
        <taxon>Candidatus Brocadiaceae</taxon>
        <taxon>Candidatus Brocadia</taxon>
    </lineage>
</organism>
<dbReference type="EMBL" id="AYTS01000126">
    <property type="protein sequence ID" value="OOP55641.1"/>
    <property type="molecule type" value="Genomic_DNA"/>
</dbReference>